<evidence type="ECO:0000313" key="3">
    <source>
        <dbReference type="Proteomes" id="UP000474175"/>
    </source>
</evidence>
<dbReference type="RefSeq" id="WP_163954153.1">
    <property type="nucleotide sequence ID" value="NZ_JAAFZH010000015.1"/>
</dbReference>
<keyword evidence="1" id="KW-0812">Transmembrane</keyword>
<dbReference type="AlphaFoldDB" id="A0A6L9LEL3"/>
<name>A0A6L9LEL3_9BACT</name>
<sequence length="382" mass="43693">MKILFYIGVVGMILFEIANVYFIMPMPGSQRMISIDLAYFLYSSRWIYRMLFAVLIMLGIANAFKQTRWLALLALVLVAGVGYAFNFRMAADHMFYQPGRLVFSTARDNKVVKLDREIVGVSLNGQAKAYPIQYVGYHHQIRDTVGGQVVIVTYCTVCRTARVFRPVVNNQPELFRLVGMDHFNAMFEDATTGSWWRQANGEAVAGPLRGDTLPEVFSQQMTMKQWLALHPNSLIMQPDTAYNASYAKLDKYERGKGGSDLTKTDSLSWREKSWVIGLELNKQTKAYDWNRLKRERVISDTLGGKPVMLVLASDDRSFFAYERPLVSDRFILRHDTLTAGKQLFSLSGHPISNSAMATLTRIPAYQEFWHSWQTFHPKTARY</sequence>
<reference evidence="2 3" key="1">
    <citation type="submission" date="2020-02" db="EMBL/GenBank/DDBJ databases">
        <title>Draft genome sequence of two Spirosoma agri KCTC 52727 and Spirosoma terrae KCTC 52035.</title>
        <authorList>
            <person name="Rojas J."/>
            <person name="Ambika Manirajan B."/>
            <person name="Suarez C."/>
            <person name="Ratering S."/>
            <person name="Schnell S."/>
        </authorList>
    </citation>
    <scope>NUCLEOTIDE SEQUENCE [LARGE SCALE GENOMIC DNA]</scope>
    <source>
        <strain evidence="2 3">KCTC 52035</strain>
    </source>
</reference>
<dbReference type="InterPro" id="IPR021516">
    <property type="entry name" value="DUF3179"/>
</dbReference>
<dbReference type="Pfam" id="PF11376">
    <property type="entry name" value="DUF3179"/>
    <property type="match status" value="1"/>
</dbReference>
<protein>
    <submittedName>
        <fullName evidence="2">DUF3179 domain-containing protein</fullName>
    </submittedName>
</protein>
<dbReference type="Proteomes" id="UP000474175">
    <property type="component" value="Unassembled WGS sequence"/>
</dbReference>
<evidence type="ECO:0000313" key="2">
    <source>
        <dbReference type="EMBL" id="NDU98067.1"/>
    </source>
</evidence>
<feature type="transmembrane region" description="Helical" evidence="1">
    <location>
        <begin position="6"/>
        <end position="25"/>
    </location>
</feature>
<keyword evidence="1" id="KW-0472">Membrane</keyword>
<feature type="transmembrane region" description="Helical" evidence="1">
    <location>
        <begin position="70"/>
        <end position="91"/>
    </location>
</feature>
<dbReference type="EMBL" id="JAAFZH010000015">
    <property type="protein sequence ID" value="NDU98067.1"/>
    <property type="molecule type" value="Genomic_DNA"/>
</dbReference>
<keyword evidence="3" id="KW-1185">Reference proteome</keyword>
<accession>A0A6L9LEL3</accession>
<feature type="transmembrane region" description="Helical" evidence="1">
    <location>
        <begin position="46"/>
        <end position="64"/>
    </location>
</feature>
<proteinExistence type="predicted"/>
<organism evidence="2 3">
    <name type="scientific">Spirosoma terrae</name>
    <dbReference type="NCBI Taxonomy" id="1968276"/>
    <lineage>
        <taxon>Bacteria</taxon>
        <taxon>Pseudomonadati</taxon>
        <taxon>Bacteroidota</taxon>
        <taxon>Cytophagia</taxon>
        <taxon>Cytophagales</taxon>
        <taxon>Cytophagaceae</taxon>
        <taxon>Spirosoma</taxon>
    </lineage>
</organism>
<evidence type="ECO:0000256" key="1">
    <source>
        <dbReference type="SAM" id="Phobius"/>
    </source>
</evidence>
<comment type="caution">
    <text evidence="2">The sequence shown here is derived from an EMBL/GenBank/DDBJ whole genome shotgun (WGS) entry which is preliminary data.</text>
</comment>
<keyword evidence="1" id="KW-1133">Transmembrane helix</keyword>
<gene>
    <name evidence="2" type="ORF">GK108_24495</name>
</gene>